<protein>
    <recommendedName>
        <fullName evidence="3">DUF4219 domain-containing protein</fullName>
    </recommendedName>
</protein>
<accession>A0AAV5M5M2</accession>
<dbReference type="PANTHER" id="PTHR35317">
    <property type="entry name" value="OS04G0629600 PROTEIN"/>
    <property type="match status" value="1"/>
</dbReference>
<gene>
    <name evidence="1" type="ORF">SLEP1_g51719</name>
</gene>
<evidence type="ECO:0008006" key="3">
    <source>
        <dbReference type="Google" id="ProtNLM"/>
    </source>
</evidence>
<organism evidence="1 2">
    <name type="scientific">Rubroshorea leprosula</name>
    <dbReference type="NCBI Taxonomy" id="152421"/>
    <lineage>
        <taxon>Eukaryota</taxon>
        <taxon>Viridiplantae</taxon>
        <taxon>Streptophyta</taxon>
        <taxon>Embryophyta</taxon>
        <taxon>Tracheophyta</taxon>
        <taxon>Spermatophyta</taxon>
        <taxon>Magnoliopsida</taxon>
        <taxon>eudicotyledons</taxon>
        <taxon>Gunneridae</taxon>
        <taxon>Pentapetalae</taxon>
        <taxon>rosids</taxon>
        <taxon>malvids</taxon>
        <taxon>Malvales</taxon>
        <taxon>Dipterocarpaceae</taxon>
        <taxon>Rubroshorea</taxon>
    </lineage>
</organism>
<dbReference type="AlphaFoldDB" id="A0AAV5M5M2"/>
<reference evidence="1 2" key="1">
    <citation type="journal article" date="2021" name="Commun. Biol.">
        <title>The genome of Shorea leprosula (Dipterocarpaceae) highlights the ecological relevance of drought in aseasonal tropical rainforests.</title>
        <authorList>
            <person name="Ng K.K.S."/>
            <person name="Kobayashi M.J."/>
            <person name="Fawcett J.A."/>
            <person name="Hatakeyama M."/>
            <person name="Paape T."/>
            <person name="Ng C.H."/>
            <person name="Ang C.C."/>
            <person name="Tnah L.H."/>
            <person name="Lee C.T."/>
            <person name="Nishiyama T."/>
            <person name="Sese J."/>
            <person name="O'Brien M.J."/>
            <person name="Copetti D."/>
            <person name="Mohd Noor M.I."/>
            <person name="Ong R.C."/>
            <person name="Putra M."/>
            <person name="Sireger I.Z."/>
            <person name="Indrioko S."/>
            <person name="Kosugi Y."/>
            <person name="Izuno A."/>
            <person name="Isagi Y."/>
            <person name="Lee S.L."/>
            <person name="Shimizu K.K."/>
        </authorList>
    </citation>
    <scope>NUCLEOTIDE SEQUENCE [LARGE SCALE GENOMIC DNA]</scope>
    <source>
        <strain evidence="1">214</strain>
    </source>
</reference>
<dbReference type="Pfam" id="PF14223">
    <property type="entry name" value="Retrotran_gag_2"/>
    <property type="match status" value="1"/>
</dbReference>
<dbReference type="Proteomes" id="UP001054252">
    <property type="component" value="Unassembled WGS sequence"/>
</dbReference>
<name>A0AAV5M5M2_9ROSI</name>
<evidence type="ECO:0000313" key="1">
    <source>
        <dbReference type="EMBL" id="GKV44549.1"/>
    </source>
</evidence>
<sequence>MSTSDPKTILLFNPPLFTGENYNIWAIKMKTFLKRQWYLGLNREWFNPPRLPNNPTVAQLKSHSEYVEKAYKALSYMHSGLVDSIFPRLMSVETAQMAWKILKDKFKVVTRVKGNNVVSLKRQFEMLKMAKDETVHQYSTKLTNLVNEIRTNGGDFPDKRIVEKIMVSVVDKFESKISTIKETCDWDTLIVS</sequence>
<evidence type="ECO:0000313" key="2">
    <source>
        <dbReference type="Proteomes" id="UP001054252"/>
    </source>
</evidence>
<dbReference type="PANTHER" id="PTHR35317:SF31">
    <property type="entry name" value="DUF4219 DOMAIN-CONTAINING PROTEIN"/>
    <property type="match status" value="1"/>
</dbReference>
<dbReference type="EMBL" id="BPVZ01000183">
    <property type="protein sequence ID" value="GKV44549.1"/>
    <property type="molecule type" value="Genomic_DNA"/>
</dbReference>
<comment type="caution">
    <text evidence="1">The sequence shown here is derived from an EMBL/GenBank/DDBJ whole genome shotgun (WGS) entry which is preliminary data.</text>
</comment>
<proteinExistence type="predicted"/>
<keyword evidence="2" id="KW-1185">Reference proteome</keyword>